<dbReference type="PANTHER" id="PTHR45436">
    <property type="entry name" value="SENSOR HISTIDINE KINASE YKOH"/>
    <property type="match status" value="1"/>
</dbReference>
<evidence type="ECO:0000259" key="13">
    <source>
        <dbReference type="PROSITE" id="PS50885"/>
    </source>
</evidence>
<reference evidence="14 15" key="1">
    <citation type="submission" date="2020-08" db="EMBL/GenBank/DDBJ databases">
        <title>The genome sequence of Novosphingobium flavum 4Y4.</title>
        <authorList>
            <person name="Liu Y."/>
        </authorList>
    </citation>
    <scope>NUCLEOTIDE SEQUENCE [LARGE SCALE GENOMIC DNA]</scope>
    <source>
        <strain evidence="14 15">4Y4</strain>
    </source>
</reference>
<dbReference type="SUPFAM" id="SSF47384">
    <property type="entry name" value="Homodimeric domain of signal transducing histidine kinase"/>
    <property type="match status" value="1"/>
</dbReference>
<comment type="subcellular location">
    <subcellularLocation>
        <location evidence="2">Membrane</location>
    </subcellularLocation>
</comment>
<dbReference type="InterPro" id="IPR003661">
    <property type="entry name" value="HisK_dim/P_dom"/>
</dbReference>
<feature type="domain" description="HAMP" evidence="13">
    <location>
        <begin position="199"/>
        <end position="245"/>
    </location>
</feature>
<dbReference type="InterPro" id="IPR004358">
    <property type="entry name" value="Sig_transdc_His_kin-like_C"/>
</dbReference>
<evidence type="ECO:0000256" key="1">
    <source>
        <dbReference type="ARBA" id="ARBA00000085"/>
    </source>
</evidence>
<dbReference type="InterPro" id="IPR003594">
    <property type="entry name" value="HATPase_dom"/>
</dbReference>
<dbReference type="GO" id="GO:0000155">
    <property type="term" value="F:phosphorelay sensor kinase activity"/>
    <property type="evidence" value="ECO:0007669"/>
    <property type="project" value="InterPro"/>
</dbReference>
<dbReference type="PRINTS" id="PR00344">
    <property type="entry name" value="BCTRLSENSOR"/>
</dbReference>
<evidence type="ECO:0000256" key="11">
    <source>
        <dbReference type="SAM" id="Phobius"/>
    </source>
</evidence>
<keyword evidence="7 14" id="KW-0418">Kinase</keyword>
<dbReference type="InterPro" id="IPR003660">
    <property type="entry name" value="HAMP_dom"/>
</dbReference>
<feature type="transmembrane region" description="Helical" evidence="11">
    <location>
        <begin position="176"/>
        <end position="197"/>
    </location>
</feature>
<dbReference type="SUPFAM" id="SSF55874">
    <property type="entry name" value="ATPase domain of HSP90 chaperone/DNA topoisomerase II/histidine kinase"/>
    <property type="match status" value="1"/>
</dbReference>
<keyword evidence="5" id="KW-0808">Transferase</keyword>
<dbReference type="GO" id="GO:0005886">
    <property type="term" value="C:plasma membrane"/>
    <property type="evidence" value="ECO:0007669"/>
    <property type="project" value="TreeGrafter"/>
</dbReference>
<dbReference type="InterPro" id="IPR005467">
    <property type="entry name" value="His_kinase_dom"/>
</dbReference>
<name>A0A7X1F6F2_9SPHN</name>
<evidence type="ECO:0000313" key="14">
    <source>
        <dbReference type="EMBL" id="MBC2651114.1"/>
    </source>
</evidence>
<dbReference type="Gene3D" id="1.10.287.130">
    <property type="match status" value="1"/>
</dbReference>
<evidence type="ECO:0000256" key="10">
    <source>
        <dbReference type="ARBA" id="ARBA00023136"/>
    </source>
</evidence>
<dbReference type="RefSeq" id="WP_185682540.1">
    <property type="nucleotide sequence ID" value="NZ_JACLAU010000005.1"/>
</dbReference>
<keyword evidence="9" id="KW-0902">Two-component regulatory system</keyword>
<dbReference type="InterPro" id="IPR050428">
    <property type="entry name" value="TCS_sensor_his_kinase"/>
</dbReference>
<comment type="caution">
    <text evidence="14">The sequence shown here is derived from an EMBL/GenBank/DDBJ whole genome shotgun (WGS) entry which is preliminary data.</text>
</comment>
<proteinExistence type="predicted"/>
<feature type="transmembrane region" description="Helical" evidence="11">
    <location>
        <begin position="21"/>
        <end position="45"/>
    </location>
</feature>
<dbReference type="Pfam" id="PF02518">
    <property type="entry name" value="HATPase_c"/>
    <property type="match status" value="1"/>
</dbReference>
<dbReference type="EMBL" id="JACLAU010000005">
    <property type="protein sequence ID" value="MBC2651114.1"/>
    <property type="molecule type" value="Genomic_DNA"/>
</dbReference>
<protein>
    <recommendedName>
        <fullName evidence="3">histidine kinase</fullName>
        <ecNumber evidence="3">2.7.13.3</ecNumber>
    </recommendedName>
</protein>
<feature type="domain" description="Histidine kinase" evidence="12">
    <location>
        <begin position="253"/>
        <end position="455"/>
    </location>
</feature>
<dbReference type="EC" id="2.7.13.3" evidence="3"/>
<evidence type="ECO:0000256" key="4">
    <source>
        <dbReference type="ARBA" id="ARBA00022553"/>
    </source>
</evidence>
<keyword evidence="6 11" id="KW-0812">Transmembrane</keyword>
<dbReference type="Proteomes" id="UP000520156">
    <property type="component" value="Unassembled WGS sequence"/>
</dbReference>
<keyword evidence="8 11" id="KW-1133">Transmembrane helix</keyword>
<dbReference type="SMART" id="SM00387">
    <property type="entry name" value="HATPase_c"/>
    <property type="match status" value="1"/>
</dbReference>
<keyword evidence="4" id="KW-0597">Phosphoprotein</keyword>
<evidence type="ECO:0000256" key="5">
    <source>
        <dbReference type="ARBA" id="ARBA00022679"/>
    </source>
</evidence>
<evidence type="ECO:0000256" key="7">
    <source>
        <dbReference type="ARBA" id="ARBA00022777"/>
    </source>
</evidence>
<dbReference type="InterPro" id="IPR036097">
    <property type="entry name" value="HisK_dim/P_sf"/>
</dbReference>
<dbReference type="PROSITE" id="PS50885">
    <property type="entry name" value="HAMP"/>
    <property type="match status" value="1"/>
</dbReference>
<evidence type="ECO:0000313" key="15">
    <source>
        <dbReference type="Proteomes" id="UP000520156"/>
    </source>
</evidence>
<evidence type="ECO:0000256" key="8">
    <source>
        <dbReference type="ARBA" id="ARBA00022989"/>
    </source>
</evidence>
<evidence type="ECO:0000256" key="6">
    <source>
        <dbReference type="ARBA" id="ARBA00022692"/>
    </source>
</evidence>
<gene>
    <name evidence="14" type="ORF">H7F49_05320</name>
</gene>
<comment type="catalytic activity">
    <reaction evidence="1">
        <text>ATP + protein L-histidine = ADP + protein N-phospho-L-histidine.</text>
        <dbReference type="EC" id="2.7.13.3"/>
    </reaction>
</comment>
<evidence type="ECO:0000256" key="3">
    <source>
        <dbReference type="ARBA" id="ARBA00012438"/>
    </source>
</evidence>
<dbReference type="Gene3D" id="3.30.565.10">
    <property type="entry name" value="Histidine kinase-like ATPase, C-terminal domain"/>
    <property type="match status" value="1"/>
</dbReference>
<dbReference type="PANTHER" id="PTHR45436:SF5">
    <property type="entry name" value="SENSOR HISTIDINE KINASE TRCS"/>
    <property type="match status" value="1"/>
</dbReference>
<keyword evidence="10 11" id="KW-0472">Membrane</keyword>
<organism evidence="14 15">
    <name type="scientific">Novosphingobium aerophilum</name>
    <dbReference type="NCBI Taxonomy" id="2839843"/>
    <lineage>
        <taxon>Bacteria</taxon>
        <taxon>Pseudomonadati</taxon>
        <taxon>Pseudomonadota</taxon>
        <taxon>Alphaproteobacteria</taxon>
        <taxon>Sphingomonadales</taxon>
        <taxon>Sphingomonadaceae</taxon>
        <taxon>Novosphingobium</taxon>
    </lineage>
</organism>
<dbReference type="CDD" id="cd00082">
    <property type="entry name" value="HisKA"/>
    <property type="match status" value="1"/>
</dbReference>
<dbReference type="InterPro" id="IPR036890">
    <property type="entry name" value="HATPase_C_sf"/>
</dbReference>
<evidence type="ECO:0000259" key="12">
    <source>
        <dbReference type="PROSITE" id="PS50109"/>
    </source>
</evidence>
<dbReference type="AlphaFoldDB" id="A0A7X1F6F2"/>
<keyword evidence="15" id="KW-1185">Reference proteome</keyword>
<dbReference type="PROSITE" id="PS50109">
    <property type="entry name" value="HIS_KIN"/>
    <property type="match status" value="1"/>
</dbReference>
<sequence length="455" mass="49118">MSEPRPSLARRWGWNSLRLRLLLAIAAWVVVGIGGIWISAVSLFARHVEQGYHEELEVHVRELAGLIRLQPDGTPVLTRPLSDPRYLVPMSGFYWQVNVDGHAPLRSRSMRRGELDEQVAHSAEVLHRIDKGPSGPAITYGFVAKGPQGQDVHYMIATDQRLLDATIADFTRDLTVWLAGLAVTLLLTGAAVVLFAFEPLDRLALAIGRLRRGDRAALKGKLPYEIAPLADDLNAYIAHNAEMVERARVEAGNLAHSLRTPLAVIIDEAERLSRDPRTAGSAQVLLDHSQRMAQQIELRLARARAAVSGALPGAVSRIDEVLPSILSALQRLHPGIRFDLTQPSDDPATLPIDPTDLTELLSNLIDNAGKWARARVTVTVTANAAGGVVTIVDDGPGLTAEQRAMAGEPGLRFDPARPGSGLGLAIARDLAQAHGLSLTLSDRSDGLAGLQVRLA</sequence>
<evidence type="ECO:0000256" key="2">
    <source>
        <dbReference type="ARBA" id="ARBA00004370"/>
    </source>
</evidence>
<evidence type="ECO:0000256" key="9">
    <source>
        <dbReference type="ARBA" id="ARBA00023012"/>
    </source>
</evidence>
<accession>A0A7X1F6F2</accession>